<dbReference type="EMBL" id="SOGQ01000033">
    <property type="protein sequence ID" value="TFD01322.1"/>
    <property type="molecule type" value="Genomic_DNA"/>
</dbReference>
<evidence type="ECO:0008006" key="3">
    <source>
        <dbReference type="Google" id="ProtNLM"/>
    </source>
</evidence>
<keyword evidence="2" id="KW-1185">Reference proteome</keyword>
<gene>
    <name evidence="1" type="ORF">E3T28_07130</name>
</gene>
<evidence type="ECO:0000313" key="1">
    <source>
        <dbReference type="EMBL" id="TFD01322.1"/>
    </source>
</evidence>
<name>A0ABY2JBN9_9MICO</name>
<sequence>MNGLSPASDSSDERVGQQISDAALQRLGEAITHLEGDPDYIVRSLTEFMLTMRPVAKHRLTSLQERFLIESGALSAGGLASTASKVDRGSLQLGAAEAWFSHLCATISLEDVAGFLGWDEVAVRTAVSEGRLYAIEITGRLRFPDWQFNAAAPGHLMPGLPALIAAVAPRWDWHSIAGFMATPQSSLIAEGRQTPVEWLRNGGDIDTVTSIVEWDDCW</sequence>
<protein>
    <recommendedName>
        <fullName evidence="3">DNA-binding protein</fullName>
    </recommendedName>
</protein>
<accession>A0ABY2JBN9</accession>
<proteinExistence type="predicted"/>
<dbReference type="Proteomes" id="UP000297853">
    <property type="component" value="Unassembled WGS sequence"/>
</dbReference>
<evidence type="ECO:0000313" key="2">
    <source>
        <dbReference type="Proteomes" id="UP000297853"/>
    </source>
</evidence>
<reference evidence="1 2" key="1">
    <citation type="submission" date="2019-03" db="EMBL/GenBank/DDBJ databases">
        <title>Genomics of glacier-inhabiting Cryobacterium strains.</title>
        <authorList>
            <person name="Liu Q."/>
            <person name="Xin Y.-H."/>
        </authorList>
    </citation>
    <scope>NUCLEOTIDE SEQUENCE [LARGE SCALE GENOMIC DNA]</scope>
    <source>
        <strain evidence="1 2">TMT1-23-1</strain>
    </source>
</reference>
<organism evidence="1 2">
    <name type="scientific">Cryobacterium sinapicolor</name>
    <dbReference type="NCBI Taxonomy" id="1259236"/>
    <lineage>
        <taxon>Bacteria</taxon>
        <taxon>Bacillati</taxon>
        <taxon>Actinomycetota</taxon>
        <taxon>Actinomycetes</taxon>
        <taxon>Micrococcales</taxon>
        <taxon>Microbacteriaceae</taxon>
        <taxon>Cryobacterium</taxon>
    </lineage>
</organism>
<dbReference type="RefSeq" id="WP_134429299.1">
    <property type="nucleotide sequence ID" value="NZ_SOGQ01000033.1"/>
</dbReference>
<comment type="caution">
    <text evidence="1">The sequence shown here is derived from an EMBL/GenBank/DDBJ whole genome shotgun (WGS) entry which is preliminary data.</text>
</comment>